<keyword evidence="3" id="KW-1185">Reference proteome</keyword>
<dbReference type="PIRSF" id="PIRSF012641">
    <property type="entry name" value="UCP012641"/>
    <property type="match status" value="1"/>
</dbReference>
<dbReference type="InterPro" id="IPR011201">
    <property type="entry name" value="Zinc-ribbon_6_bact"/>
</dbReference>
<dbReference type="Pfam" id="PF10005">
    <property type="entry name" value="Zn_ribbon_DZR_6"/>
    <property type="match status" value="1"/>
</dbReference>
<evidence type="ECO:0000313" key="3">
    <source>
        <dbReference type="Proteomes" id="UP001518989"/>
    </source>
</evidence>
<gene>
    <name evidence="2" type="ORF">IAI61_17535</name>
</gene>
<feature type="domain" description="Zinc-ribbon" evidence="1">
    <location>
        <begin position="3"/>
        <end position="97"/>
    </location>
</feature>
<dbReference type="Proteomes" id="UP001518989">
    <property type="component" value="Unassembled WGS sequence"/>
</dbReference>
<sequence length="361" mass="40148">MRLFACQNCGQVLHFENTLCVKCGATLGFLPEQTTLSALDPLDGGQGVFTARAAPGPSFRFCDNAQQQACNWLVPNDSAERFCTACRHNQTIPNLSDPVSKERWQKIEVAKRRAFYSFIRLGLPLKTRLEDPQHGLAFDFLADAPDAQQSVMTGHDNGLITLALVEADDAERVKRRTAMGEPYRTLLGHFRHESGHHFWDLLVRDGGRLEECRAVFGDDSQDYGAALQRHYNEGAPANWQDNFVSTYATAHPWEDFAETWAHYLHIVDTLEMARSLGIGIAPRADKDGVLEAEVDFDAYRSTDIQAVMEAWVPLTVAVNSLNRSMGVADLYPFVLSPNVVRKLGFIQSLVHGQVPAGRMAA</sequence>
<dbReference type="Pfam" id="PF15887">
    <property type="entry name" value="Peptidase_Mx"/>
    <property type="match status" value="1"/>
</dbReference>
<evidence type="ECO:0000259" key="1">
    <source>
        <dbReference type="Pfam" id="PF10005"/>
    </source>
</evidence>
<dbReference type="EMBL" id="JACTNG010000010">
    <property type="protein sequence ID" value="MBO1080848.1"/>
    <property type="molecule type" value="Genomic_DNA"/>
</dbReference>
<organism evidence="2 3">
    <name type="scientific">Roseomonas haemaphysalidis</name>
    <dbReference type="NCBI Taxonomy" id="2768162"/>
    <lineage>
        <taxon>Bacteria</taxon>
        <taxon>Pseudomonadati</taxon>
        <taxon>Pseudomonadota</taxon>
        <taxon>Alphaproteobacteria</taxon>
        <taxon>Acetobacterales</taxon>
        <taxon>Roseomonadaceae</taxon>
        <taxon>Roseomonas</taxon>
    </lineage>
</organism>
<dbReference type="RefSeq" id="WP_207419018.1">
    <property type="nucleotide sequence ID" value="NZ_CP061177.1"/>
</dbReference>
<protein>
    <submittedName>
        <fullName evidence="2">Zinc-binding peptidase</fullName>
    </submittedName>
</protein>
<dbReference type="Gene3D" id="3.40.390.70">
    <property type="match status" value="1"/>
</dbReference>
<accession>A0ABS3KTP7</accession>
<comment type="caution">
    <text evidence="2">The sequence shown here is derived from an EMBL/GenBank/DDBJ whole genome shotgun (WGS) entry which is preliminary data.</text>
</comment>
<name>A0ABS3KTP7_9PROT</name>
<proteinExistence type="predicted"/>
<evidence type="ECO:0000313" key="2">
    <source>
        <dbReference type="EMBL" id="MBO1080848.1"/>
    </source>
</evidence>
<dbReference type="InterPro" id="IPR031321">
    <property type="entry name" value="UCP012641"/>
</dbReference>
<reference evidence="2 3" key="1">
    <citation type="submission" date="2020-09" db="EMBL/GenBank/DDBJ databases">
        <title>Roseomonas.</title>
        <authorList>
            <person name="Zhu W."/>
        </authorList>
    </citation>
    <scope>NUCLEOTIDE SEQUENCE [LARGE SCALE GENOMIC DNA]</scope>
    <source>
        <strain evidence="2 3">573</strain>
    </source>
</reference>